<dbReference type="PANTHER" id="PTHR11839:SF18">
    <property type="entry name" value="NUDIX HYDROLASE DOMAIN-CONTAINING PROTEIN"/>
    <property type="match status" value="1"/>
</dbReference>
<organism evidence="4 5">
    <name type="scientific">Sanguibacter antarcticus</name>
    <dbReference type="NCBI Taxonomy" id="372484"/>
    <lineage>
        <taxon>Bacteria</taxon>
        <taxon>Bacillati</taxon>
        <taxon>Actinomycetota</taxon>
        <taxon>Actinomycetes</taxon>
        <taxon>Micrococcales</taxon>
        <taxon>Sanguibacteraceae</taxon>
        <taxon>Sanguibacter</taxon>
    </lineage>
</organism>
<dbReference type="AlphaFoldDB" id="A0A2A9E7J7"/>
<dbReference type="GO" id="GO:0016787">
    <property type="term" value="F:hydrolase activity"/>
    <property type="evidence" value="ECO:0007669"/>
    <property type="project" value="UniProtKB-KW"/>
</dbReference>
<evidence type="ECO:0000256" key="1">
    <source>
        <dbReference type="ARBA" id="ARBA00001946"/>
    </source>
</evidence>
<dbReference type="EMBL" id="PDJG01000001">
    <property type="protein sequence ID" value="PFG34928.1"/>
    <property type="molecule type" value="Genomic_DNA"/>
</dbReference>
<dbReference type="PANTHER" id="PTHR11839">
    <property type="entry name" value="UDP/ADP-SUGAR PYROPHOSPHATASE"/>
    <property type="match status" value="1"/>
</dbReference>
<feature type="domain" description="Nudix hydrolase" evidence="3">
    <location>
        <begin position="40"/>
        <end position="169"/>
    </location>
</feature>
<dbReference type="GO" id="GO:0005829">
    <property type="term" value="C:cytosol"/>
    <property type="evidence" value="ECO:0007669"/>
    <property type="project" value="TreeGrafter"/>
</dbReference>
<accession>A0A2A9E7J7</accession>
<keyword evidence="5" id="KW-1185">Reference proteome</keyword>
<dbReference type="InterPro" id="IPR000086">
    <property type="entry name" value="NUDIX_hydrolase_dom"/>
</dbReference>
<evidence type="ECO:0000259" key="3">
    <source>
        <dbReference type="PROSITE" id="PS51462"/>
    </source>
</evidence>
<evidence type="ECO:0000313" key="4">
    <source>
        <dbReference type="EMBL" id="PFG34928.1"/>
    </source>
</evidence>
<evidence type="ECO:0000313" key="5">
    <source>
        <dbReference type="Proteomes" id="UP000225548"/>
    </source>
</evidence>
<keyword evidence="2" id="KW-0378">Hydrolase</keyword>
<name>A0A2A9E7J7_9MICO</name>
<dbReference type="InterPro" id="IPR015797">
    <property type="entry name" value="NUDIX_hydrolase-like_dom_sf"/>
</dbReference>
<reference evidence="4 5" key="1">
    <citation type="submission" date="2017-10" db="EMBL/GenBank/DDBJ databases">
        <title>Sequencing the genomes of 1000 actinobacteria strains.</title>
        <authorList>
            <person name="Klenk H.-P."/>
        </authorList>
    </citation>
    <scope>NUCLEOTIDE SEQUENCE [LARGE SCALE GENOMIC DNA]</scope>
    <source>
        <strain evidence="4 5">DSM 18966</strain>
    </source>
</reference>
<comment type="cofactor">
    <cofactor evidence="1">
        <name>Mg(2+)</name>
        <dbReference type="ChEBI" id="CHEBI:18420"/>
    </cofactor>
</comment>
<evidence type="ECO:0000256" key="2">
    <source>
        <dbReference type="ARBA" id="ARBA00022801"/>
    </source>
</evidence>
<proteinExistence type="predicted"/>
<dbReference type="GO" id="GO:0019693">
    <property type="term" value="P:ribose phosphate metabolic process"/>
    <property type="evidence" value="ECO:0007669"/>
    <property type="project" value="TreeGrafter"/>
</dbReference>
<gene>
    <name evidence="4" type="ORF">ATL42_2859</name>
</gene>
<dbReference type="OrthoDB" id="177518at2"/>
<comment type="caution">
    <text evidence="4">The sequence shown here is derived from an EMBL/GenBank/DDBJ whole genome shotgun (WGS) entry which is preliminary data.</text>
</comment>
<dbReference type="RefSeq" id="WP_098455884.1">
    <property type="nucleotide sequence ID" value="NZ_PDJG01000001.1"/>
</dbReference>
<sequence length="181" mass="19476">MNPWTTRTSTVVYENPWIRVREDAVDRPDGTPGIYGVVEIRNPSVFVVPLTEDDEVVLVEVARYATSTLSLEVPAGGSDGEDLLLAAQRELREETGLAASSWERLGTMFALNGVCDAIEHVYLARGLHTAEEAAEQAAEGITGTRTLPWSEVMGLVRDGTITDGETVAALMYAAIALGRVG</sequence>
<dbReference type="GO" id="GO:0006753">
    <property type="term" value="P:nucleoside phosphate metabolic process"/>
    <property type="evidence" value="ECO:0007669"/>
    <property type="project" value="TreeGrafter"/>
</dbReference>
<dbReference type="Pfam" id="PF00293">
    <property type="entry name" value="NUDIX"/>
    <property type="match status" value="1"/>
</dbReference>
<dbReference type="Proteomes" id="UP000225548">
    <property type="component" value="Unassembled WGS sequence"/>
</dbReference>
<dbReference type="SUPFAM" id="SSF55811">
    <property type="entry name" value="Nudix"/>
    <property type="match status" value="1"/>
</dbReference>
<protein>
    <submittedName>
        <fullName evidence="4">8-oxo-dGTP pyrophosphatase MutT (NUDIX family)</fullName>
    </submittedName>
</protein>
<dbReference type="Gene3D" id="3.90.79.10">
    <property type="entry name" value="Nucleoside Triphosphate Pyrophosphohydrolase"/>
    <property type="match status" value="1"/>
</dbReference>
<dbReference type="PROSITE" id="PS51462">
    <property type="entry name" value="NUDIX"/>
    <property type="match status" value="1"/>
</dbReference>
<dbReference type="CDD" id="cd24161">
    <property type="entry name" value="NUDIX_ADPRase_Ndx2"/>
    <property type="match status" value="1"/>
</dbReference>